<dbReference type="GO" id="GO:0016301">
    <property type="term" value="F:kinase activity"/>
    <property type="evidence" value="ECO:0007669"/>
    <property type="project" value="UniProtKB-KW"/>
</dbReference>
<dbReference type="STRING" id="758803.SAMN05421803_103120"/>
<feature type="domain" description="PPM-type phosphatase" evidence="1">
    <location>
        <begin position="137"/>
        <end position="340"/>
    </location>
</feature>
<dbReference type="EMBL" id="FQZK01000003">
    <property type="protein sequence ID" value="SHJ00162.1"/>
    <property type="molecule type" value="Genomic_DNA"/>
</dbReference>
<dbReference type="InterPro" id="IPR001932">
    <property type="entry name" value="PPM-type_phosphatase-like_dom"/>
</dbReference>
<protein>
    <submittedName>
        <fullName evidence="2">Anti-sigma regulatory factor (Ser/Thr protein kinase)</fullName>
    </submittedName>
</protein>
<dbReference type="Gene3D" id="3.30.565.10">
    <property type="entry name" value="Histidine kinase-like ATPase, C-terminal domain"/>
    <property type="match status" value="1"/>
</dbReference>
<keyword evidence="3" id="KW-1185">Reference proteome</keyword>
<dbReference type="SUPFAM" id="SSF81606">
    <property type="entry name" value="PP2C-like"/>
    <property type="match status" value="1"/>
</dbReference>
<name>A0A1M6FR36_9ACTN</name>
<keyword evidence="2" id="KW-0808">Transferase</keyword>
<dbReference type="PANTHER" id="PTHR35801">
    <property type="entry name" value="PHOSPHOSERINE PHOSPHATASE RSBX"/>
    <property type="match status" value="1"/>
</dbReference>
<evidence type="ECO:0000259" key="1">
    <source>
        <dbReference type="SMART" id="SM00331"/>
    </source>
</evidence>
<dbReference type="AlphaFoldDB" id="A0A1M6FR36"/>
<dbReference type="PANTHER" id="PTHR35801:SF1">
    <property type="entry name" value="PHOSPHOSERINE PHOSPHATASE RSBX"/>
    <property type="match status" value="1"/>
</dbReference>
<evidence type="ECO:0000313" key="2">
    <source>
        <dbReference type="EMBL" id="SHJ00162.1"/>
    </source>
</evidence>
<proteinExistence type="predicted"/>
<sequence length="349" mass="36345">MTQVWEVLVTDTTRIRDAARVVSEAALGLGLGPVRTDAAVLAASELATNMCRYAGGGRFVAEAVGEPWGSARALQIVALDHGPGIADVPRALGDGFTSSADSLGAGLGACRRAADFFDLQSTPGRGTVAVARFARPEHRELFAGPAPVGGLHAPLDGARLSGDALAFRNDRGRRTVMMADGLGHGAAASQASELASRFVLGRGGDTPEALLRGMHEVLRRSRGAAVAVADIDESRRLLTFCGVGNIGARLYRGGSWRSLASQPGIVGAFALRTLLPERHGWEPGDMLVLHTDGLPSRWSPDGIERLGARDAAVTASVVFRDAGSAARPLRDDTAVAVVTHTARPDGAPR</sequence>
<dbReference type="InterPro" id="IPR039248">
    <property type="entry name" value="Ptase_RsbX"/>
</dbReference>
<dbReference type="InterPro" id="IPR003594">
    <property type="entry name" value="HATPase_dom"/>
</dbReference>
<reference evidence="2 3" key="1">
    <citation type="submission" date="2016-11" db="EMBL/GenBank/DDBJ databases">
        <authorList>
            <person name="Jaros S."/>
            <person name="Januszkiewicz K."/>
            <person name="Wedrychowicz H."/>
        </authorList>
    </citation>
    <scope>NUCLEOTIDE SEQUENCE [LARGE SCALE GENOMIC DNA]</scope>
    <source>
        <strain evidence="2 3">CGMCC 4.5723</strain>
    </source>
</reference>
<accession>A0A1M6FR36</accession>
<dbReference type="SUPFAM" id="SSF55874">
    <property type="entry name" value="ATPase domain of HSP90 chaperone/DNA topoisomerase II/histidine kinase"/>
    <property type="match status" value="1"/>
</dbReference>
<dbReference type="Pfam" id="PF07228">
    <property type="entry name" value="SpoIIE"/>
    <property type="match status" value="1"/>
</dbReference>
<dbReference type="RefSeq" id="WP_073377408.1">
    <property type="nucleotide sequence ID" value="NZ_FQZK01000003.1"/>
</dbReference>
<dbReference type="InterPro" id="IPR036890">
    <property type="entry name" value="HATPase_C_sf"/>
</dbReference>
<gene>
    <name evidence="2" type="ORF">SAMN05421803_103120</name>
</gene>
<dbReference type="InterPro" id="IPR036457">
    <property type="entry name" value="PPM-type-like_dom_sf"/>
</dbReference>
<dbReference type="OrthoDB" id="479131at2"/>
<dbReference type="Proteomes" id="UP000184452">
    <property type="component" value="Unassembled WGS sequence"/>
</dbReference>
<dbReference type="CDD" id="cd16934">
    <property type="entry name" value="HATPase_RsbT-like"/>
    <property type="match status" value="1"/>
</dbReference>
<dbReference type="Gene3D" id="3.60.40.10">
    <property type="entry name" value="PPM-type phosphatase domain"/>
    <property type="match status" value="1"/>
</dbReference>
<evidence type="ECO:0000313" key="3">
    <source>
        <dbReference type="Proteomes" id="UP000184452"/>
    </source>
</evidence>
<keyword evidence="2" id="KW-0418">Kinase</keyword>
<organism evidence="2 3">
    <name type="scientific">Nocardiopsis flavescens</name>
    <dbReference type="NCBI Taxonomy" id="758803"/>
    <lineage>
        <taxon>Bacteria</taxon>
        <taxon>Bacillati</taxon>
        <taxon>Actinomycetota</taxon>
        <taxon>Actinomycetes</taxon>
        <taxon>Streptosporangiales</taxon>
        <taxon>Nocardiopsidaceae</taxon>
        <taxon>Nocardiopsis</taxon>
    </lineage>
</organism>
<dbReference type="Pfam" id="PF13581">
    <property type="entry name" value="HATPase_c_2"/>
    <property type="match status" value="1"/>
</dbReference>
<dbReference type="SMART" id="SM00331">
    <property type="entry name" value="PP2C_SIG"/>
    <property type="match status" value="1"/>
</dbReference>